<reference evidence="1" key="1">
    <citation type="journal article" date="2018" name="DNA Res.">
        <title>Multiple hybrid de novo genome assembly of finger millet, an orphan allotetraploid crop.</title>
        <authorList>
            <person name="Hatakeyama M."/>
            <person name="Aluri S."/>
            <person name="Balachadran M.T."/>
            <person name="Sivarajan S.R."/>
            <person name="Patrignani A."/>
            <person name="Gruter S."/>
            <person name="Poveda L."/>
            <person name="Shimizu-Inatsugi R."/>
            <person name="Baeten J."/>
            <person name="Francoijs K.J."/>
            <person name="Nataraja K.N."/>
            <person name="Reddy Y.A.N."/>
            <person name="Phadnis S."/>
            <person name="Ravikumar R.L."/>
            <person name="Schlapbach R."/>
            <person name="Sreeman S.M."/>
            <person name="Shimizu K.K."/>
        </authorList>
    </citation>
    <scope>NUCLEOTIDE SEQUENCE</scope>
</reference>
<proteinExistence type="predicted"/>
<accession>A0AAV5C2C2</accession>
<dbReference type="InterPro" id="IPR036291">
    <property type="entry name" value="NAD(P)-bd_dom_sf"/>
</dbReference>
<name>A0AAV5C2C2_ELECO</name>
<gene>
    <name evidence="1" type="primary">ga09193</name>
    <name evidence="1" type="ORF">PR202_ga09193</name>
</gene>
<dbReference type="EMBL" id="BQKI01000004">
    <property type="protein sequence ID" value="GJM92700.1"/>
    <property type="molecule type" value="Genomic_DNA"/>
</dbReference>
<organism evidence="1 2">
    <name type="scientific">Eleusine coracana subsp. coracana</name>
    <dbReference type="NCBI Taxonomy" id="191504"/>
    <lineage>
        <taxon>Eukaryota</taxon>
        <taxon>Viridiplantae</taxon>
        <taxon>Streptophyta</taxon>
        <taxon>Embryophyta</taxon>
        <taxon>Tracheophyta</taxon>
        <taxon>Spermatophyta</taxon>
        <taxon>Magnoliopsida</taxon>
        <taxon>Liliopsida</taxon>
        <taxon>Poales</taxon>
        <taxon>Poaceae</taxon>
        <taxon>PACMAD clade</taxon>
        <taxon>Chloridoideae</taxon>
        <taxon>Cynodonteae</taxon>
        <taxon>Eleusininae</taxon>
        <taxon>Eleusine</taxon>
    </lineage>
</organism>
<dbReference type="Proteomes" id="UP001054889">
    <property type="component" value="Unassembled WGS sequence"/>
</dbReference>
<dbReference type="SUPFAM" id="SSF51735">
    <property type="entry name" value="NAD(P)-binding Rossmann-fold domains"/>
    <property type="match status" value="1"/>
</dbReference>
<comment type="caution">
    <text evidence="1">The sequence shown here is derived from an EMBL/GenBank/DDBJ whole genome shotgun (WGS) entry which is preliminary data.</text>
</comment>
<evidence type="ECO:0000313" key="2">
    <source>
        <dbReference type="Proteomes" id="UP001054889"/>
    </source>
</evidence>
<protein>
    <submittedName>
        <fullName evidence="1">Uncharacterized protein</fullName>
    </submittedName>
</protein>
<keyword evidence="2" id="KW-1185">Reference proteome</keyword>
<sequence length="151" mass="17333">MVHTEMLIVVAVIFFTLLLIEIASPTTVDIVSLFSDLVINYSGERVDLDNFFIGCVDVRDVAHYLITLYENPSAQGHHLCIESITRLIDFTDKVANIYPEFPVQRVQEDKQEWVMRAKDPAKRLIDLGVRFTPIDKTIKDTVDYFRSKALI</sequence>
<evidence type="ECO:0000313" key="1">
    <source>
        <dbReference type="EMBL" id="GJM92700.1"/>
    </source>
</evidence>
<dbReference type="Gene3D" id="3.40.50.720">
    <property type="entry name" value="NAD(P)-binding Rossmann-like Domain"/>
    <property type="match status" value="1"/>
</dbReference>
<dbReference type="AlphaFoldDB" id="A0AAV5C2C2"/>
<reference evidence="1" key="2">
    <citation type="submission" date="2021-12" db="EMBL/GenBank/DDBJ databases">
        <title>Resequencing data analysis of finger millet.</title>
        <authorList>
            <person name="Hatakeyama M."/>
            <person name="Aluri S."/>
            <person name="Balachadran M.T."/>
            <person name="Sivarajan S.R."/>
            <person name="Poveda L."/>
            <person name="Shimizu-Inatsugi R."/>
            <person name="Schlapbach R."/>
            <person name="Sreeman S.M."/>
            <person name="Shimizu K.K."/>
        </authorList>
    </citation>
    <scope>NUCLEOTIDE SEQUENCE</scope>
</reference>